<keyword evidence="8" id="KW-1185">Reference proteome</keyword>
<dbReference type="Gene3D" id="1.10.10.10">
    <property type="entry name" value="Winged helix-like DNA-binding domain superfamily/Winged helix DNA-binding domain"/>
    <property type="match status" value="1"/>
</dbReference>
<dbReference type="SUPFAM" id="SSF53383">
    <property type="entry name" value="PLP-dependent transferases"/>
    <property type="match status" value="1"/>
</dbReference>
<evidence type="ECO:0000259" key="6">
    <source>
        <dbReference type="PROSITE" id="PS50949"/>
    </source>
</evidence>
<evidence type="ECO:0000256" key="1">
    <source>
        <dbReference type="ARBA" id="ARBA00005384"/>
    </source>
</evidence>
<dbReference type="Proteomes" id="UP000295367">
    <property type="component" value="Unassembled WGS sequence"/>
</dbReference>
<comment type="similarity">
    <text evidence="1">In the C-terminal section; belongs to the class-I pyridoxal-phosphate-dependent aminotransferase family.</text>
</comment>
<dbReference type="EMBL" id="SMCO01000008">
    <property type="protein sequence ID" value="TCV85857.1"/>
    <property type="molecule type" value="Genomic_DNA"/>
</dbReference>
<dbReference type="SUPFAM" id="SSF46785">
    <property type="entry name" value="Winged helix' DNA-binding domain"/>
    <property type="match status" value="1"/>
</dbReference>
<proteinExistence type="inferred from homology"/>
<evidence type="ECO:0000313" key="8">
    <source>
        <dbReference type="Proteomes" id="UP000295367"/>
    </source>
</evidence>
<dbReference type="GO" id="GO:0030170">
    <property type="term" value="F:pyridoxal phosphate binding"/>
    <property type="evidence" value="ECO:0007669"/>
    <property type="project" value="InterPro"/>
</dbReference>
<dbReference type="InterPro" id="IPR004839">
    <property type="entry name" value="Aminotransferase_I/II_large"/>
</dbReference>
<dbReference type="InterPro" id="IPR036388">
    <property type="entry name" value="WH-like_DNA-bd_sf"/>
</dbReference>
<feature type="domain" description="HTH gntR-type" evidence="6">
    <location>
        <begin position="5"/>
        <end position="73"/>
    </location>
</feature>
<dbReference type="SMART" id="SM00345">
    <property type="entry name" value="HTH_GNTR"/>
    <property type="match status" value="1"/>
</dbReference>
<dbReference type="Pfam" id="PF00155">
    <property type="entry name" value="Aminotran_1_2"/>
    <property type="match status" value="1"/>
</dbReference>
<comment type="caution">
    <text evidence="7">The sequence shown here is derived from an EMBL/GenBank/DDBJ whole genome shotgun (WGS) entry which is preliminary data.</text>
</comment>
<dbReference type="Gene3D" id="3.40.640.10">
    <property type="entry name" value="Type I PLP-dependent aspartate aminotransferase-like (Major domain)"/>
    <property type="match status" value="1"/>
</dbReference>
<dbReference type="Gene3D" id="3.90.1150.10">
    <property type="entry name" value="Aspartate Aminotransferase, domain 1"/>
    <property type="match status" value="1"/>
</dbReference>
<evidence type="ECO:0000313" key="7">
    <source>
        <dbReference type="EMBL" id="TCV85857.1"/>
    </source>
</evidence>
<gene>
    <name evidence="7" type="ORF">EDC63_10865</name>
</gene>
<keyword evidence="2" id="KW-0663">Pyridoxal phosphate</keyword>
<dbReference type="GO" id="GO:0003700">
    <property type="term" value="F:DNA-binding transcription factor activity"/>
    <property type="evidence" value="ECO:0007669"/>
    <property type="project" value="InterPro"/>
</dbReference>
<dbReference type="InterPro" id="IPR051446">
    <property type="entry name" value="HTH_trans_reg/aminotransferase"/>
</dbReference>
<evidence type="ECO:0000256" key="5">
    <source>
        <dbReference type="ARBA" id="ARBA00023163"/>
    </source>
</evidence>
<keyword evidence="4 7" id="KW-0238">DNA-binding</keyword>
<dbReference type="CDD" id="cd07377">
    <property type="entry name" value="WHTH_GntR"/>
    <property type="match status" value="1"/>
</dbReference>
<dbReference type="CDD" id="cd00609">
    <property type="entry name" value="AAT_like"/>
    <property type="match status" value="1"/>
</dbReference>
<dbReference type="InterPro" id="IPR015424">
    <property type="entry name" value="PyrdxlP-dep_Trfase"/>
</dbReference>
<sequence>MDQRTLRYEQLADELAGMIAERILRPGDRLPSVRCLARDKKLSVSTVVQALRQLEDRGQVEARPQSGFFVRLPSLNQNPQLVPQTRQHLARPVAVDISSRLMRVLALNNRKEMVPLGAALPAAELLPVANLQRLYGAVGKRFGALIDEASHSALNRTDLVRQFVRHSISWGQPIAADEIVVTNSCTESLSLCLRAVTRPGDTVAVESPSYYLMLQLLELLGLKAIEIPTHPRNGMSVDALEIATRERRIAACLLVSNFNNPLGSLVPDYEKKRLADLMAARQIPIIEDDIFGNLHFGTDRPWPVKSFDTAGNVMLCSSMSKTLSPSLRLGYVAAGRFHGAVLMQKTLTSGITNPVTQEVVARYLESTAYDRHLRGLRRAYEKQVMQMSEAVLRYFPAGTRLSQPQGGFVLWVELPAGIDSAVLLEHAVSAGIAFVPGDLFSASGNYRNCLRLNCGNPWSARFEEAVKCLGSLAANVATFGK</sequence>
<organism evidence="7 8">
    <name type="scientific">Sulfurirhabdus autotrophica</name>
    <dbReference type="NCBI Taxonomy" id="1706046"/>
    <lineage>
        <taxon>Bacteria</taxon>
        <taxon>Pseudomonadati</taxon>
        <taxon>Pseudomonadota</taxon>
        <taxon>Betaproteobacteria</taxon>
        <taxon>Nitrosomonadales</taxon>
        <taxon>Sulfuricellaceae</taxon>
        <taxon>Sulfurirhabdus</taxon>
    </lineage>
</organism>
<evidence type="ECO:0000256" key="4">
    <source>
        <dbReference type="ARBA" id="ARBA00023125"/>
    </source>
</evidence>
<dbReference type="InterPro" id="IPR036390">
    <property type="entry name" value="WH_DNA-bd_sf"/>
</dbReference>
<dbReference type="PANTHER" id="PTHR46577">
    <property type="entry name" value="HTH-TYPE TRANSCRIPTIONAL REGULATORY PROTEIN GABR"/>
    <property type="match status" value="1"/>
</dbReference>
<keyword evidence="3" id="KW-0805">Transcription regulation</keyword>
<dbReference type="RefSeq" id="WP_124946577.1">
    <property type="nucleotide sequence ID" value="NZ_BHVT01000037.1"/>
</dbReference>
<dbReference type="GO" id="GO:0003677">
    <property type="term" value="F:DNA binding"/>
    <property type="evidence" value="ECO:0007669"/>
    <property type="project" value="UniProtKB-KW"/>
</dbReference>
<protein>
    <submittedName>
        <fullName evidence="7">DNA-binding transcriptional MocR family regulator</fullName>
    </submittedName>
</protein>
<reference evidence="7 8" key="1">
    <citation type="submission" date="2019-03" db="EMBL/GenBank/DDBJ databases">
        <title>Genomic Encyclopedia of Type Strains, Phase IV (KMG-IV): sequencing the most valuable type-strain genomes for metagenomic binning, comparative biology and taxonomic classification.</title>
        <authorList>
            <person name="Goeker M."/>
        </authorList>
    </citation>
    <scope>NUCLEOTIDE SEQUENCE [LARGE SCALE GENOMIC DNA]</scope>
    <source>
        <strain evidence="7 8">DSM 100309</strain>
    </source>
</reference>
<dbReference type="OrthoDB" id="9804020at2"/>
<dbReference type="PANTHER" id="PTHR46577:SF2">
    <property type="entry name" value="TRANSCRIPTIONAL REGULATORY PROTEIN"/>
    <property type="match status" value="1"/>
</dbReference>
<dbReference type="Pfam" id="PF00392">
    <property type="entry name" value="GntR"/>
    <property type="match status" value="1"/>
</dbReference>
<dbReference type="InterPro" id="IPR000524">
    <property type="entry name" value="Tscrpt_reg_HTH_GntR"/>
</dbReference>
<evidence type="ECO:0000256" key="2">
    <source>
        <dbReference type="ARBA" id="ARBA00022898"/>
    </source>
</evidence>
<dbReference type="AlphaFoldDB" id="A0A4R3Y2Q1"/>
<dbReference type="InterPro" id="IPR015422">
    <property type="entry name" value="PyrdxlP-dep_Trfase_small"/>
</dbReference>
<dbReference type="InterPro" id="IPR015421">
    <property type="entry name" value="PyrdxlP-dep_Trfase_major"/>
</dbReference>
<dbReference type="PROSITE" id="PS50949">
    <property type="entry name" value="HTH_GNTR"/>
    <property type="match status" value="1"/>
</dbReference>
<evidence type="ECO:0000256" key="3">
    <source>
        <dbReference type="ARBA" id="ARBA00023015"/>
    </source>
</evidence>
<name>A0A4R3Y2Q1_9PROT</name>
<keyword evidence="5" id="KW-0804">Transcription</keyword>
<accession>A0A4R3Y2Q1</accession>